<keyword evidence="6" id="KW-1185">Reference proteome</keyword>
<feature type="domain" description="Prenyltransferase alpha-alpha toroid" evidence="4">
    <location>
        <begin position="752"/>
        <end position="826"/>
    </location>
</feature>
<keyword evidence="1" id="KW-0677">Repeat</keyword>
<dbReference type="CDD" id="cd00688">
    <property type="entry name" value="ISOPREN_C2_like"/>
    <property type="match status" value="2"/>
</dbReference>
<dbReference type="PANTHER" id="PTHR10559">
    <property type="entry name" value="TRANSCOBALAMIN-1/GASTRIC INTRINSIC FACTOR"/>
    <property type="match status" value="1"/>
</dbReference>
<dbReference type="Gene3D" id="1.50.10.20">
    <property type="match status" value="2"/>
</dbReference>
<keyword evidence="3" id="KW-0472">Membrane</keyword>
<evidence type="ECO:0000256" key="2">
    <source>
        <dbReference type="SAM" id="MobiDB-lite"/>
    </source>
</evidence>
<dbReference type="InterPro" id="IPR001330">
    <property type="entry name" value="Prenyltrans"/>
</dbReference>
<accession>A0ABQ2M8H5</accession>
<dbReference type="Pfam" id="PF00432">
    <property type="entry name" value="Prenyltrans"/>
    <property type="match status" value="2"/>
</dbReference>
<dbReference type="EMBL" id="BMNG01000009">
    <property type="protein sequence ID" value="GGO48142.1"/>
    <property type="molecule type" value="Genomic_DNA"/>
</dbReference>
<feature type="transmembrane region" description="Helical" evidence="3">
    <location>
        <begin position="914"/>
        <end position="932"/>
    </location>
</feature>
<evidence type="ECO:0000256" key="1">
    <source>
        <dbReference type="ARBA" id="ARBA00022737"/>
    </source>
</evidence>
<keyword evidence="3" id="KW-0812">Transmembrane</keyword>
<dbReference type="InterPro" id="IPR008930">
    <property type="entry name" value="Terpenoid_cyclase/PrenylTrfase"/>
</dbReference>
<proteinExistence type="predicted"/>
<comment type="caution">
    <text evidence="5">The sequence shown here is derived from an EMBL/GenBank/DDBJ whole genome shotgun (WGS) entry which is preliminary data.</text>
</comment>
<keyword evidence="3" id="KW-1133">Transmembrane helix</keyword>
<evidence type="ECO:0000256" key="3">
    <source>
        <dbReference type="SAM" id="Phobius"/>
    </source>
</evidence>
<feature type="domain" description="Prenyltransferase alpha-alpha toroid" evidence="4">
    <location>
        <begin position="357"/>
        <end position="477"/>
    </location>
</feature>
<evidence type="ECO:0000313" key="5">
    <source>
        <dbReference type="EMBL" id="GGO48142.1"/>
    </source>
</evidence>
<organism evidence="5 6">
    <name type="scientific">Streptomyces lasiicapitis</name>
    <dbReference type="NCBI Taxonomy" id="1923961"/>
    <lineage>
        <taxon>Bacteria</taxon>
        <taxon>Bacillati</taxon>
        <taxon>Actinomycetota</taxon>
        <taxon>Actinomycetes</taxon>
        <taxon>Kitasatosporales</taxon>
        <taxon>Streptomycetaceae</taxon>
        <taxon>Streptomyces</taxon>
    </lineage>
</organism>
<feature type="region of interest" description="Disordered" evidence="2">
    <location>
        <begin position="503"/>
        <end position="552"/>
    </location>
</feature>
<reference evidence="6" key="1">
    <citation type="journal article" date="2019" name="Int. J. Syst. Evol. Microbiol.">
        <title>The Global Catalogue of Microorganisms (GCM) 10K type strain sequencing project: providing services to taxonomists for standard genome sequencing and annotation.</title>
        <authorList>
            <consortium name="The Broad Institute Genomics Platform"/>
            <consortium name="The Broad Institute Genome Sequencing Center for Infectious Disease"/>
            <person name="Wu L."/>
            <person name="Ma J."/>
        </authorList>
    </citation>
    <scope>NUCLEOTIDE SEQUENCE [LARGE SCALE GENOMIC DNA]</scope>
    <source>
        <strain evidence="6">CGMCC 4.7349</strain>
    </source>
</reference>
<name>A0ABQ2M8H5_9ACTN</name>
<dbReference type="PANTHER" id="PTHR10559:SF18">
    <property type="entry name" value="TRANSCOBALAMIN II"/>
    <property type="match status" value="1"/>
</dbReference>
<sequence>MVGHGTEPGRGKGRSLGRGIRARCVALLCAAATTVGGGVLLLGQATPAAADPIGSCTATKGAIVAVDFGDWGGGVVRGCDATPTTGYDLLHEAGFSTKGTEHDGDAFICRLGHAEFDSGKQYPTPDKEACKLTPPATAYWSYWIAPRGQDHWTYSPLGAMSQKPTKGSVEAWVFGGTDVGGTTGKPTFTPAEVRAGGGTDPGEQPPVVKPGKVDLAATHKWLKGRLTGGDHIAREEQPDHQATAQTALALAAAGGRSATLDKVKTYLAHHVEEAAYPQGTDKAPSPAGAALVSLVAASTEGDPRSFGGHDVAGDLAKSVCTQGGTPDCGVKGDFPGVGDVETQALAVLALRRAGVRVPADAVARLAAHQCEDGGFSPTLIGDGTTCVHSDRATTPYATMALKLAGGHKDAVARARKTLRKSQLPTGGFGAYPGMTTGDIIVTGRSAQALRLLGDAAYADAAASWLSRQQTKAGGFGFDEGATDPEIYPTWSAAVAGARTSLGKLTTKPSRPEPPVDPTDPPGPDPTDPPEPTNPPTTAPKPPWAAGEGPNLKKGTAYLTARSRLKRGDYYENVSGTGFADYGLTIDGAYALAATGTDNDALRGIVDFLDGKGKDGSTPGRTVNDWTGVGTSHAAGGSIGKVAVLAQAVGRDPRDFAGHDLIAALKKSVCKVKSQGADRSCAAKGAYRYAPSVFSQSLAVIAQLRAGQKTAAAAPVTYLRSLQKSTGAWPSLIPPTGDSEVDSTAMAAMALKLDKSPKSEKAVAKALKWIASKQLRGGGFPGASGNSVNSAALAVQGLSLDAPKYRTQIKKARKFLAGQQNSDGGFNVAASGQRGSDVRASTQALGGAIGTSFGTLVRDLDGTKPQPPTNPAGGPGGSGGSGGSPNGGGAPDIVTPGDGGSAAGDTPTGPLASTGVQVGGLALAAVALCFAGWRTLAVARRRTAVGGRP</sequence>
<feature type="compositionally biased region" description="Pro residues" evidence="2">
    <location>
        <begin position="511"/>
        <end position="542"/>
    </location>
</feature>
<gene>
    <name evidence="5" type="ORF">GCM10012286_43060</name>
</gene>
<feature type="compositionally biased region" description="Gly residues" evidence="2">
    <location>
        <begin position="872"/>
        <end position="889"/>
    </location>
</feature>
<dbReference type="SUPFAM" id="SSF48239">
    <property type="entry name" value="Terpenoid cyclases/Protein prenyltransferases"/>
    <property type="match status" value="2"/>
</dbReference>
<evidence type="ECO:0000313" key="6">
    <source>
        <dbReference type="Proteomes" id="UP000656881"/>
    </source>
</evidence>
<evidence type="ECO:0000259" key="4">
    <source>
        <dbReference type="Pfam" id="PF00432"/>
    </source>
</evidence>
<protein>
    <recommendedName>
        <fullName evidence="4">Prenyltransferase alpha-alpha toroid domain-containing protein</fullName>
    </recommendedName>
</protein>
<feature type="region of interest" description="Disordered" evidence="2">
    <location>
        <begin position="855"/>
        <end position="907"/>
    </location>
</feature>
<dbReference type="InterPro" id="IPR051588">
    <property type="entry name" value="Cobalamin_Transport"/>
</dbReference>
<dbReference type="Proteomes" id="UP000656881">
    <property type="component" value="Unassembled WGS sequence"/>
</dbReference>